<dbReference type="PANTHER" id="PTHR38008:SF2">
    <property type="entry name" value="HEMOLYSIN"/>
    <property type="match status" value="1"/>
</dbReference>
<gene>
    <name evidence="2" type="ORF">SAMN04244550_01823</name>
</gene>
<feature type="signal peptide" evidence="1">
    <location>
        <begin position="1"/>
        <end position="17"/>
    </location>
</feature>
<name>A0A1G7J4Y3_RHOCA</name>
<evidence type="ECO:0000256" key="1">
    <source>
        <dbReference type="SAM" id="SignalP"/>
    </source>
</evidence>
<dbReference type="RefSeq" id="WP_074553748.1">
    <property type="nucleotide sequence ID" value="NZ_CP119563.1"/>
</dbReference>
<dbReference type="OrthoDB" id="148878at2"/>
<dbReference type="PANTHER" id="PTHR38008">
    <property type="entry name" value="HEMOLYSIN-RELATED"/>
    <property type="match status" value="1"/>
</dbReference>
<dbReference type="AlphaFoldDB" id="A0A1G7J4Y3"/>
<accession>A0A1G7J4Y3</accession>
<proteinExistence type="predicted"/>
<evidence type="ECO:0000313" key="2">
    <source>
        <dbReference type="EMBL" id="SDF19908.1"/>
    </source>
</evidence>
<organism evidence="2 3">
    <name type="scientific">Rhodobacter capsulatus</name>
    <name type="common">Rhodopseudomonas capsulata</name>
    <dbReference type="NCBI Taxonomy" id="1061"/>
    <lineage>
        <taxon>Bacteria</taxon>
        <taxon>Pseudomonadati</taxon>
        <taxon>Pseudomonadota</taxon>
        <taxon>Alphaproteobacteria</taxon>
        <taxon>Rhodobacterales</taxon>
        <taxon>Rhodobacter group</taxon>
        <taxon>Rhodobacter</taxon>
    </lineage>
</organism>
<evidence type="ECO:0000313" key="3">
    <source>
        <dbReference type="Proteomes" id="UP000183812"/>
    </source>
</evidence>
<dbReference type="EMBL" id="FNAY01000008">
    <property type="protein sequence ID" value="SDF19908.1"/>
    <property type="molecule type" value="Genomic_DNA"/>
</dbReference>
<reference evidence="2 3" key="1">
    <citation type="submission" date="2016-10" db="EMBL/GenBank/DDBJ databases">
        <authorList>
            <person name="de Groot N.N."/>
        </authorList>
    </citation>
    <scope>NUCLEOTIDE SEQUENCE [LARGE SCALE GENOMIC DNA]</scope>
    <source>
        <strain evidence="3">DSM 938 / 37b4</strain>
    </source>
</reference>
<evidence type="ECO:0008006" key="4">
    <source>
        <dbReference type="Google" id="ProtNLM"/>
    </source>
</evidence>
<dbReference type="Proteomes" id="UP000183812">
    <property type="component" value="Unassembled WGS sequence"/>
</dbReference>
<sequence length="84" mass="8813">MKTLPLLLLVLAACTEATPPADKPVGMANPAAVFCVDQGGEVLLNDMTPGGDATCKLPDGRKVGEWEYFNEHHRPEPAAPADAA</sequence>
<feature type="chain" id="PRO_5010212415" description="DUF333 domain-containing protein" evidence="1">
    <location>
        <begin position="18"/>
        <end position="84"/>
    </location>
</feature>
<dbReference type="InterPro" id="IPR005590">
    <property type="entry name" value="DUF333"/>
</dbReference>
<dbReference type="Pfam" id="PF03891">
    <property type="entry name" value="DUF333"/>
    <property type="match status" value="1"/>
</dbReference>
<protein>
    <recommendedName>
        <fullName evidence="4">DUF333 domain-containing protein</fullName>
    </recommendedName>
</protein>
<keyword evidence="1" id="KW-0732">Signal</keyword>